<evidence type="ECO:0000256" key="1">
    <source>
        <dbReference type="SAM" id="Phobius"/>
    </source>
</evidence>
<keyword evidence="1" id="KW-0472">Membrane</keyword>
<feature type="domain" description="DUF7044" evidence="4">
    <location>
        <begin position="37"/>
        <end position="126"/>
    </location>
</feature>
<feature type="domain" description="DUF7043" evidence="3">
    <location>
        <begin position="296"/>
        <end position="405"/>
    </location>
</feature>
<dbReference type="Pfam" id="PF23069">
    <property type="entry name" value="DUF7042"/>
    <property type="match status" value="2"/>
</dbReference>
<dbReference type="EMBL" id="JAWZYT010001345">
    <property type="protein sequence ID" value="KAK4313139.1"/>
    <property type="molecule type" value="Genomic_DNA"/>
</dbReference>
<accession>A0AAE1PTN6</accession>
<dbReference type="GO" id="GO:0042060">
    <property type="term" value="P:wound healing"/>
    <property type="evidence" value="ECO:0007669"/>
    <property type="project" value="TreeGrafter"/>
</dbReference>
<dbReference type="Pfam" id="PF23070">
    <property type="entry name" value="DUF7043"/>
    <property type="match status" value="1"/>
</dbReference>
<proteinExistence type="predicted"/>
<dbReference type="PANTHER" id="PTHR22255">
    <property type="entry name" value="LP06548P"/>
    <property type="match status" value="1"/>
</dbReference>
<organism evidence="5 6">
    <name type="scientific">Petrolisthes manimaculis</name>
    <dbReference type="NCBI Taxonomy" id="1843537"/>
    <lineage>
        <taxon>Eukaryota</taxon>
        <taxon>Metazoa</taxon>
        <taxon>Ecdysozoa</taxon>
        <taxon>Arthropoda</taxon>
        <taxon>Crustacea</taxon>
        <taxon>Multicrustacea</taxon>
        <taxon>Malacostraca</taxon>
        <taxon>Eumalacostraca</taxon>
        <taxon>Eucarida</taxon>
        <taxon>Decapoda</taxon>
        <taxon>Pleocyemata</taxon>
        <taxon>Anomura</taxon>
        <taxon>Galatheoidea</taxon>
        <taxon>Porcellanidae</taxon>
        <taxon>Petrolisthes</taxon>
    </lineage>
</organism>
<dbReference type="Pfam" id="PF23071">
    <property type="entry name" value="DUF7044"/>
    <property type="match status" value="1"/>
</dbReference>
<keyword evidence="1" id="KW-0812">Transmembrane</keyword>
<dbReference type="PANTHER" id="PTHR22255:SF1">
    <property type="entry name" value="LD32918P"/>
    <property type="match status" value="1"/>
</dbReference>
<protein>
    <submittedName>
        <fullName evidence="5">Uncharacterized protein</fullName>
    </submittedName>
</protein>
<reference evidence="5" key="1">
    <citation type="submission" date="2023-11" db="EMBL/GenBank/DDBJ databases">
        <title>Genome assemblies of two species of porcelain crab, Petrolisthes cinctipes and Petrolisthes manimaculis (Anomura: Porcellanidae).</title>
        <authorList>
            <person name="Angst P."/>
        </authorList>
    </citation>
    <scope>NUCLEOTIDE SEQUENCE</scope>
    <source>
        <strain evidence="5">PB745_02</strain>
        <tissue evidence="5">Gill</tissue>
    </source>
</reference>
<gene>
    <name evidence="5" type="ORF">Pmani_015481</name>
</gene>
<dbReference type="InterPro" id="IPR055470">
    <property type="entry name" value="DUF7042"/>
</dbReference>
<sequence length="636" mass="72286">MPVSGGSGKKVSWCAGAVRYEYGWTIYRNDTTTNNNNIQFPRILQGDWYSWEEGSDVETEIRRDEVRGLGRPVSSVVVRRDTFHYVFVHHVTRCHFCSRFIVRSWNIVERLDGVCITLREGSAEDVAREACRGLEKEFARNGVIMFREDDPAPLICRPALYGLYHFAWQNTFSSTGECNHPGARVRACQEPGSQFLVEGQHFTLHYKSCPGITDSYDAKVVYSCLGDWYMGRYQYFAVANTKESRKDKKYRCFVRSRDDDLYLGHSITPQCSVLKTPDNSPVRLRLTPARREALIPGCFLPHNVTGQWQATGLGEALVKINSTHLLETTTRGYSTRTATHVCMEQRGNRYLMARLSSEGCQTEYVCWEFLPRHHNIVRYRISRALLYSDFQVCDYSNFRSGQSWKYDTLIADKPNPISCPFGGRFTFGQSGGSPLTPRVVGGVTSSPLDTYRCKRRLTNLAVCGGGRKWMVVDLDLCDSLNKDGHPDDFNSVTDYQLQCVGFWKENLLSYLVTHDPSDSVSRFRCWVYQRMGPTELRLSQSVGAACGLRQTFLSSSYQESAAVALNLTMNERLHDYCPLFYDDGSNPWKEEDQSVTVFRFSRASPSVLNLHPSLIICLTLLLMAGSIQAISYIIVL</sequence>
<dbReference type="InterPro" id="IPR055472">
    <property type="entry name" value="DUF7044"/>
</dbReference>
<evidence type="ECO:0000259" key="4">
    <source>
        <dbReference type="Pfam" id="PF23071"/>
    </source>
</evidence>
<evidence type="ECO:0000313" key="6">
    <source>
        <dbReference type="Proteomes" id="UP001292094"/>
    </source>
</evidence>
<feature type="transmembrane region" description="Helical" evidence="1">
    <location>
        <begin position="613"/>
        <end position="635"/>
    </location>
</feature>
<feature type="domain" description="DUF7042" evidence="2">
    <location>
        <begin position="160"/>
        <end position="287"/>
    </location>
</feature>
<evidence type="ECO:0000259" key="2">
    <source>
        <dbReference type="Pfam" id="PF23069"/>
    </source>
</evidence>
<dbReference type="InterPro" id="IPR055471">
    <property type="entry name" value="DUF7043"/>
</dbReference>
<keyword evidence="1" id="KW-1133">Transmembrane helix</keyword>
<feature type="domain" description="DUF7042" evidence="2">
    <location>
        <begin position="416"/>
        <end position="550"/>
    </location>
</feature>
<name>A0AAE1PTN6_9EUCA</name>
<keyword evidence="6" id="KW-1185">Reference proteome</keyword>
<evidence type="ECO:0000259" key="3">
    <source>
        <dbReference type="Pfam" id="PF23070"/>
    </source>
</evidence>
<dbReference type="AlphaFoldDB" id="A0AAE1PTN6"/>
<dbReference type="Proteomes" id="UP001292094">
    <property type="component" value="Unassembled WGS sequence"/>
</dbReference>
<comment type="caution">
    <text evidence="5">The sequence shown here is derived from an EMBL/GenBank/DDBJ whole genome shotgun (WGS) entry which is preliminary data.</text>
</comment>
<evidence type="ECO:0000313" key="5">
    <source>
        <dbReference type="EMBL" id="KAK4313139.1"/>
    </source>
</evidence>